<reference evidence="4 5" key="1">
    <citation type="submission" date="2019-12" db="EMBL/GenBank/DDBJ databases">
        <title>Sporaefaciens musculi gen. nov., sp. nov., a novel bacterium isolated from the caecum of an obese mouse.</title>
        <authorList>
            <person name="Rasmussen T.S."/>
            <person name="Streidl T."/>
            <person name="Hitch T.C.A."/>
            <person name="Wortmann E."/>
            <person name="Deptula P."/>
            <person name="Hansen M."/>
            <person name="Nielsen D.S."/>
            <person name="Clavel T."/>
            <person name="Vogensen F.K."/>
        </authorList>
    </citation>
    <scope>NUCLEOTIDE SEQUENCE [LARGE SCALE GENOMIC DNA]</scope>
    <source>
        <strain evidence="4 5">WCA-9-b2</strain>
    </source>
</reference>
<dbReference type="GO" id="GO:0005524">
    <property type="term" value="F:ATP binding"/>
    <property type="evidence" value="ECO:0007669"/>
    <property type="project" value="UniProtKB-KW"/>
</dbReference>
<dbReference type="SUPFAM" id="SSF52540">
    <property type="entry name" value="P-loop containing nucleoside triphosphate hydrolases"/>
    <property type="match status" value="1"/>
</dbReference>
<proteinExistence type="predicted"/>
<evidence type="ECO:0000313" key="4">
    <source>
        <dbReference type="EMBL" id="MXP76013.1"/>
    </source>
</evidence>
<dbReference type="InterPro" id="IPR003593">
    <property type="entry name" value="AAA+_ATPase"/>
</dbReference>
<keyword evidence="2" id="KW-0067">ATP-binding</keyword>
<gene>
    <name evidence="4" type="primary">spoIIIAA</name>
    <name evidence="4" type="ORF">GN277_11635</name>
</gene>
<dbReference type="RefSeq" id="WP_159751189.1">
    <property type="nucleotide sequence ID" value="NZ_CASSPE010000019.1"/>
</dbReference>
<sequence length="316" mass="35301">MLNDRILRVLPRNVRLALNRERFIASDIHELRLRVGKPLLVICKGGERMIGNERDGPYTVTKEDVREMLEYVSNFSLYAYEQEMKQGFITIEGGHRVGITGQAIIENGTVKNLRYISSINLRMSHEVLGCADSVFPYITQEGRLCHTLIVSPPGCGKTTLLRDMIRQISDGNRWISGMTVGVVDERSEIGGCLRGVAQNELGLRTDILDGCPKAEGMTMLLRSMSPAVLAVDEIGSAKDVHAIEHAMHCGCRMLATIHANSMEELRRKPLIDCMVAKKWFERYILLGNRERVGQINGLFDSRGSLLYSETVSASCC</sequence>
<dbReference type="SMART" id="SM00382">
    <property type="entry name" value="AAA"/>
    <property type="match status" value="1"/>
</dbReference>
<comment type="caution">
    <text evidence="4">The sequence shown here is derived from an EMBL/GenBank/DDBJ whole genome shotgun (WGS) entry which is preliminary data.</text>
</comment>
<protein>
    <submittedName>
        <fullName evidence="4">Stage III sporulation protein AA</fullName>
    </submittedName>
</protein>
<keyword evidence="1" id="KW-0547">Nucleotide-binding</keyword>
<dbReference type="Gene3D" id="3.40.50.300">
    <property type="entry name" value="P-loop containing nucleotide triphosphate hydrolases"/>
    <property type="match status" value="1"/>
</dbReference>
<dbReference type="InterPro" id="IPR014217">
    <property type="entry name" value="Spore_III_AA"/>
</dbReference>
<feature type="domain" description="AAA+ ATPase" evidence="3">
    <location>
        <begin position="143"/>
        <end position="285"/>
    </location>
</feature>
<dbReference type="AlphaFoldDB" id="A0A7X3MGI1"/>
<evidence type="ECO:0000256" key="2">
    <source>
        <dbReference type="ARBA" id="ARBA00022840"/>
    </source>
</evidence>
<dbReference type="InterPro" id="IPR027417">
    <property type="entry name" value="P-loop_NTPase"/>
</dbReference>
<dbReference type="InterPro" id="IPR045735">
    <property type="entry name" value="Spore_III_AA_AAA+_ATPase"/>
</dbReference>
<dbReference type="Pfam" id="PF19568">
    <property type="entry name" value="Spore_III_AA"/>
    <property type="match status" value="1"/>
</dbReference>
<dbReference type="NCBIfam" id="TIGR02858">
    <property type="entry name" value="spore_III_AA"/>
    <property type="match status" value="1"/>
</dbReference>
<dbReference type="PANTHER" id="PTHR20953">
    <property type="entry name" value="KINASE-RELATED"/>
    <property type="match status" value="1"/>
</dbReference>
<keyword evidence="5" id="KW-1185">Reference proteome</keyword>
<evidence type="ECO:0000313" key="5">
    <source>
        <dbReference type="Proteomes" id="UP000460412"/>
    </source>
</evidence>
<accession>A0A7X3MGI1</accession>
<evidence type="ECO:0000256" key="1">
    <source>
        <dbReference type="ARBA" id="ARBA00022741"/>
    </source>
</evidence>
<dbReference type="EMBL" id="WUQX01000001">
    <property type="protein sequence ID" value="MXP76013.1"/>
    <property type="molecule type" value="Genomic_DNA"/>
</dbReference>
<name>A0A7X3MGI1_9FIRM</name>
<evidence type="ECO:0000259" key="3">
    <source>
        <dbReference type="SMART" id="SM00382"/>
    </source>
</evidence>
<dbReference type="PANTHER" id="PTHR20953:SF3">
    <property type="entry name" value="P-LOOP CONTAINING NUCLEOSIDE TRIPHOSPHATE HYDROLASES SUPERFAMILY PROTEIN"/>
    <property type="match status" value="1"/>
</dbReference>
<organism evidence="4 5">
    <name type="scientific">Sporofaciens musculi</name>
    <dbReference type="NCBI Taxonomy" id="2681861"/>
    <lineage>
        <taxon>Bacteria</taxon>
        <taxon>Bacillati</taxon>
        <taxon>Bacillota</taxon>
        <taxon>Clostridia</taxon>
        <taxon>Lachnospirales</taxon>
        <taxon>Lachnospiraceae</taxon>
        <taxon>Sporofaciens</taxon>
    </lineage>
</organism>
<dbReference type="Proteomes" id="UP000460412">
    <property type="component" value="Unassembled WGS sequence"/>
</dbReference>